<feature type="compositionally biased region" description="Basic residues" evidence="1">
    <location>
        <begin position="178"/>
        <end position="188"/>
    </location>
</feature>
<feature type="compositionally biased region" description="Basic and acidic residues" evidence="1">
    <location>
        <begin position="284"/>
        <end position="295"/>
    </location>
</feature>
<protein>
    <submittedName>
        <fullName evidence="2">Uncharacterized oxidoreductase YkvO</fullName>
    </submittedName>
</protein>
<organism evidence="2">
    <name type="scientific">uncultured Phycisphaerae bacterium</name>
    <dbReference type="NCBI Taxonomy" id="904963"/>
    <lineage>
        <taxon>Bacteria</taxon>
        <taxon>Pseudomonadati</taxon>
        <taxon>Planctomycetota</taxon>
        <taxon>Phycisphaerae</taxon>
        <taxon>environmental samples</taxon>
    </lineage>
</organism>
<proteinExistence type="predicted"/>
<name>A0A6J4QE31_9BACT</name>
<feature type="compositionally biased region" description="Basic residues" evidence="1">
    <location>
        <begin position="142"/>
        <end position="166"/>
    </location>
</feature>
<feature type="compositionally biased region" description="Basic and acidic residues" evidence="1">
    <location>
        <begin position="189"/>
        <end position="209"/>
    </location>
</feature>
<dbReference type="EMBL" id="CADCUQ010000918">
    <property type="protein sequence ID" value="CAA9438157.1"/>
    <property type="molecule type" value="Genomic_DNA"/>
</dbReference>
<feature type="compositionally biased region" description="Basic residues" evidence="1">
    <location>
        <begin position="97"/>
        <end position="107"/>
    </location>
</feature>
<feature type="compositionally biased region" description="Basic residues" evidence="1">
    <location>
        <begin position="312"/>
        <end position="322"/>
    </location>
</feature>
<evidence type="ECO:0000313" key="2">
    <source>
        <dbReference type="EMBL" id="CAA9438157.1"/>
    </source>
</evidence>
<evidence type="ECO:0000256" key="1">
    <source>
        <dbReference type="SAM" id="MobiDB-lite"/>
    </source>
</evidence>
<feature type="compositionally biased region" description="Low complexity" evidence="1">
    <location>
        <begin position="227"/>
        <end position="239"/>
    </location>
</feature>
<feature type="compositionally biased region" description="Basic residues" evidence="1">
    <location>
        <begin position="78"/>
        <end position="88"/>
    </location>
</feature>
<feature type="compositionally biased region" description="Low complexity" evidence="1">
    <location>
        <begin position="132"/>
        <end position="141"/>
    </location>
</feature>
<feature type="compositionally biased region" description="Basic residues" evidence="1">
    <location>
        <begin position="115"/>
        <end position="131"/>
    </location>
</feature>
<gene>
    <name evidence="2" type="ORF">AVDCRST_MAG64-3971</name>
</gene>
<feature type="region of interest" description="Disordered" evidence="1">
    <location>
        <begin position="1"/>
        <end position="322"/>
    </location>
</feature>
<reference evidence="2" key="1">
    <citation type="submission" date="2020-02" db="EMBL/GenBank/DDBJ databases">
        <authorList>
            <person name="Meier V. D."/>
        </authorList>
    </citation>
    <scope>NUCLEOTIDE SEQUENCE</scope>
    <source>
        <strain evidence="2">AVDCRST_MAG64</strain>
    </source>
</reference>
<sequence length="322" mass="36561">GMADPARPLLDDEGPGERRTARVHQRPTPRGRPRGTRGEPLRRRPRAAAGPRTPGHRPVRGCSSTRKGSCHVEETGRKSRARHRRQQRPRAGDGRAVRRRGCQGVRHRPPEGGGRRRRPADRPRRRRRAGRHLQAGRLGPAVRRRPAAGRPARRAVRQRRRRRVHAARADHRGPLRQVLRHQRQGHAVHRTEGAAADARRGVDRAERVDGLGPRRPRVQRLRRDQGRPPVVRPDVVGRPEAPPDPGERRLARRGRHPRLQERTRAERRADQAVRRPGGRGDAAGADRHAGRDRQGRALPGLGRQQLRERDRAVRRRRAGADL</sequence>
<feature type="compositionally biased region" description="Basic residues" evidence="1">
    <location>
        <begin position="21"/>
        <end position="35"/>
    </location>
</feature>
<feature type="non-terminal residue" evidence="2">
    <location>
        <position position="322"/>
    </location>
</feature>
<feature type="non-terminal residue" evidence="2">
    <location>
        <position position="1"/>
    </location>
</feature>
<feature type="compositionally biased region" description="Basic and acidic residues" evidence="1">
    <location>
        <begin position="258"/>
        <end position="273"/>
    </location>
</feature>
<accession>A0A6J4QE31</accession>
<dbReference type="AlphaFoldDB" id="A0A6J4QE31"/>